<protein>
    <submittedName>
        <fullName evidence="1">TIGR02221 family CRISPR-associated protein</fullName>
    </submittedName>
</protein>
<dbReference type="InterPro" id="IPR011742">
    <property type="entry name" value="CRISPR-assoc_prot_TM1812"/>
</dbReference>
<comment type="caution">
    <text evidence="1">The sequence shown here is derived from an EMBL/GenBank/DDBJ whole genome shotgun (WGS) entry which is preliminary data.</text>
</comment>
<gene>
    <name evidence="1" type="ORF">DW250_14395</name>
</gene>
<organism evidence="1 2">
    <name type="scientific">Segatella copri</name>
    <dbReference type="NCBI Taxonomy" id="165179"/>
    <lineage>
        <taxon>Bacteria</taxon>
        <taxon>Pseudomonadati</taxon>
        <taxon>Bacteroidota</taxon>
        <taxon>Bacteroidia</taxon>
        <taxon>Bacteroidales</taxon>
        <taxon>Prevotellaceae</taxon>
        <taxon>Segatella</taxon>
    </lineage>
</organism>
<sequence>MAKVLISFIGTGPLVNKGTLGEEKSAREYRRASYHLGEENLGEYSFMAAALYETQNIDKVILIGTAHCMWEEVYRYFQEKNGGVIDEDVYCEIAEHCEAATSKSELYIPHAKEIEAAIGKDAHLALIRYGVNEEEINENINIILQLNQLLSTGDELIVDVTHSFRSLPITIMNLLLYLRNVSSKNIRISHIYYGMIEMSKEYGYAPIVDLKKILKLNDWIVGAMAFKQYGNAYQIAGLIQQEDTDVTNRLKHFSDVMNLNHLYAISQETQSLRALMKKDFDSMLPEMIVKPVVKDFLNNFKGTEQDPARFQYQLAQWQFKHMNYTAALISLQESILSYACQLANHDPFDKDERQKIKDAICNDKEFIPFELRGVYFEITKNRNVVAHALESNFSSGKIIESLRTSLITVGKYIK</sequence>
<dbReference type="Proteomes" id="UP000286501">
    <property type="component" value="Unassembled WGS sequence"/>
</dbReference>
<dbReference type="RefSeq" id="WP_118201686.1">
    <property type="nucleotide sequence ID" value="NZ_QRIE01000091.1"/>
</dbReference>
<dbReference type="NCBIfam" id="TIGR02549">
    <property type="entry name" value="CRISPR_DxTHG"/>
    <property type="match status" value="1"/>
</dbReference>
<evidence type="ECO:0000313" key="1">
    <source>
        <dbReference type="EMBL" id="RHG62244.1"/>
    </source>
</evidence>
<accession>A0A3R6DPE8</accession>
<dbReference type="AlphaFoldDB" id="A0A3R6DPE8"/>
<evidence type="ECO:0000313" key="2">
    <source>
        <dbReference type="Proteomes" id="UP000286501"/>
    </source>
</evidence>
<reference evidence="1 2" key="1">
    <citation type="submission" date="2018-08" db="EMBL/GenBank/DDBJ databases">
        <title>A genome reference for cultivated species of the human gut microbiota.</title>
        <authorList>
            <person name="Zou Y."/>
            <person name="Xue W."/>
            <person name="Luo G."/>
        </authorList>
    </citation>
    <scope>NUCLEOTIDE SEQUENCE [LARGE SCALE GENOMIC DNA]</scope>
    <source>
        <strain evidence="1 2">AM22-1</strain>
    </source>
</reference>
<dbReference type="EMBL" id="QRIN01000088">
    <property type="protein sequence ID" value="RHG62244.1"/>
    <property type="molecule type" value="Genomic_DNA"/>
</dbReference>
<dbReference type="SUPFAM" id="SSF160980">
    <property type="entry name" value="SSO1389-like"/>
    <property type="match status" value="1"/>
</dbReference>
<dbReference type="InterPro" id="IPR013383">
    <property type="entry name" value="CRISPR-assoc_prot_DxTHG_CS"/>
</dbReference>
<dbReference type="NCBIfam" id="TIGR02221">
    <property type="entry name" value="cas_TM1812"/>
    <property type="match status" value="1"/>
</dbReference>
<name>A0A3R6DPE8_9BACT</name>
<proteinExistence type="predicted"/>